<protein>
    <recommendedName>
        <fullName evidence="2">DUF418 domain-containing protein</fullName>
    </recommendedName>
</protein>
<feature type="transmembrane region" description="Helical" evidence="1">
    <location>
        <begin position="119"/>
        <end position="136"/>
    </location>
</feature>
<dbReference type="RefSeq" id="WP_068907925.1">
    <property type="nucleotide sequence ID" value="NZ_LXEW01000016.1"/>
</dbReference>
<sequence length="389" mass="44520">MREFRSSIAPKGRIDQLDTVRGIAILGILLMNIFAFALPQTAYLNPFYTLTTSTPDAIVWGVFNLFFQGKVLAIFSLLFGATLALLHQRSTRWNQCRLLILAMLGLIHGIGFWDGDILLAYSLTGLAAIYMLEHYSDTALLKLSSAIYIIGLIILFILGSAIDPTDHWQSTEEQVFFEVGQTVAGGLESLTARAEGMLLMIEMLFIQYGWQLLALMIIGALLMRNGWLRGLFSQQHYRRMALILIPPAFVIQIISLYFQSVYLWSFFATSIVGYIINELMIPLQSLGYIALIYGFWDRLKNSLIAKLLQNVGRMALSNYLLQTLICTIIFFHLSYFNQFNRIELLGFIAPIWFVNLAFSYYWLRTFKQGPVEWCWRKLTDKLYLATINQ</sequence>
<dbReference type="Proteomes" id="UP000078224">
    <property type="component" value="Unassembled WGS sequence"/>
</dbReference>
<comment type="caution">
    <text evidence="3">The sequence shown here is derived from an EMBL/GenBank/DDBJ whole genome shotgun (WGS) entry which is preliminary data.</text>
</comment>
<evidence type="ECO:0000313" key="3">
    <source>
        <dbReference type="EMBL" id="OAT53376.1"/>
    </source>
</evidence>
<keyword evidence="1" id="KW-0812">Transmembrane</keyword>
<feature type="transmembrane region" description="Helical" evidence="1">
    <location>
        <begin position="316"/>
        <end position="336"/>
    </location>
</feature>
<dbReference type="PANTHER" id="PTHR30590">
    <property type="entry name" value="INNER MEMBRANE PROTEIN"/>
    <property type="match status" value="1"/>
</dbReference>
<feature type="transmembrane region" description="Helical" evidence="1">
    <location>
        <begin position="58"/>
        <end position="86"/>
    </location>
</feature>
<dbReference type="NCBIfam" id="NF008093">
    <property type="entry name" value="PRK10835.1"/>
    <property type="match status" value="1"/>
</dbReference>
<feature type="domain" description="DUF418" evidence="2">
    <location>
        <begin position="222"/>
        <end position="379"/>
    </location>
</feature>
<feature type="transmembrane region" description="Helical" evidence="1">
    <location>
        <begin position="143"/>
        <end position="162"/>
    </location>
</feature>
<dbReference type="AlphaFoldDB" id="A0A1B7JZQ0"/>
<dbReference type="PANTHER" id="PTHR30590:SF2">
    <property type="entry name" value="INNER MEMBRANE PROTEIN"/>
    <property type="match status" value="1"/>
</dbReference>
<gene>
    <name evidence="3" type="ORF">M998_1064</name>
</gene>
<reference evidence="3 4" key="1">
    <citation type="submission" date="2016-04" db="EMBL/GenBank/DDBJ databases">
        <title>ATOL: Assembling a taxonomically balanced genome-scale reconstruction of the evolutionary history of the Enterobacteriaceae.</title>
        <authorList>
            <person name="Plunkett G.III."/>
            <person name="Neeno-Eckwall E.C."/>
            <person name="Glasner J.D."/>
            <person name="Perna N.T."/>
        </authorList>
    </citation>
    <scope>NUCLEOTIDE SEQUENCE [LARGE SCALE GENOMIC DNA]</scope>
    <source>
        <strain evidence="3 4">ATCC 35613</strain>
    </source>
</reference>
<evidence type="ECO:0000313" key="4">
    <source>
        <dbReference type="Proteomes" id="UP000078224"/>
    </source>
</evidence>
<keyword evidence="1" id="KW-1133">Transmembrane helix</keyword>
<accession>A0A1B7JZQ0</accession>
<feature type="transmembrane region" description="Helical" evidence="1">
    <location>
        <begin position="98"/>
        <end position="113"/>
    </location>
</feature>
<dbReference type="InterPro" id="IPR007349">
    <property type="entry name" value="DUF418"/>
</dbReference>
<name>A0A1B7JZQ0_9GAMM</name>
<keyword evidence="4" id="KW-1185">Reference proteome</keyword>
<keyword evidence="1" id="KW-0472">Membrane</keyword>
<dbReference type="Pfam" id="PF04235">
    <property type="entry name" value="DUF418"/>
    <property type="match status" value="1"/>
</dbReference>
<feature type="transmembrane region" description="Helical" evidence="1">
    <location>
        <begin position="342"/>
        <end position="363"/>
    </location>
</feature>
<dbReference type="EMBL" id="LXEW01000016">
    <property type="protein sequence ID" value="OAT53376.1"/>
    <property type="molecule type" value="Genomic_DNA"/>
</dbReference>
<proteinExistence type="predicted"/>
<organism evidence="3 4">
    <name type="scientific">Providencia heimbachae ATCC 35613</name>
    <dbReference type="NCBI Taxonomy" id="1354272"/>
    <lineage>
        <taxon>Bacteria</taxon>
        <taxon>Pseudomonadati</taxon>
        <taxon>Pseudomonadota</taxon>
        <taxon>Gammaproteobacteria</taxon>
        <taxon>Enterobacterales</taxon>
        <taxon>Morganellaceae</taxon>
        <taxon>Providencia</taxon>
    </lineage>
</organism>
<feature type="transmembrane region" description="Helical" evidence="1">
    <location>
        <begin position="271"/>
        <end position="296"/>
    </location>
</feature>
<feature type="transmembrane region" description="Helical" evidence="1">
    <location>
        <begin position="240"/>
        <end position="259"/>
    </location>
</feature>
<feature type="transmembrane region" description="Helical" evidence="1">
    <location>
        <begin position="208"/>
        <end position="228"/>
    </location>
</feature>
<feature type="transmembrane region" description="Helical" evidence="1">
    <location>
        <begin position="20"/>
        <end position="38"/>
    </location>
</feature>
<dbReference type="OrthoDB" id="9807744at2"/>
<dbReference type="PATRIC" id="fig|1354272.4.peg.1087"/>
<evidence type="ECO:0000259" key="2">
    <source>
        <dbReference type="Pfam" id="PF04235"/>
    </source>
</evidence>
<evidence type="ECO:0000256" key="1">
    <source>
        <dbReference type="SAM" id="Phobius"/>
    </source>
</evidence>
<dbReference type="InterPro" id="IPR052529">
    <property type="entry name" value="Bact_Transport_Assoc"/>
</dbReference>